<evidence type="ECO:0000313" key="3">
    <source>
        <dbReference type="EMBL" id="MBB6340232.1"/>
    </source>
</evidence>
<dbReference type="SUPFAM" id="SSF52540">
    <property type="entry name" value="P-loop containing nucleoside triphosphate hydrolases"/>
    <property type="match status" value="1"/>
</dbReference>
<dbReference type="Pfam" id="PF05036">
    <property type="entry name" value="SPOR"/>
    <property type="match status" value="1"/>
</dbReference>
<reference evidence="3 4" key="1">
    <citation type="submission" date="2020-08" db="EMBL/GenBank/DDBJ databases">
        <title>Functional genomics of gut bacteria from endangered species of beetles.</title>
        <authorList>
            <person name="Carlos-Shanley C."/>
        </authorList>
    </citation>
    <scope>NUCLEOTIDE SEQUENCE [LARGE SCALE GENOMIC DNA]</scope>
    <source>
        <strain evidence="3 4">S00202</strain>
    </source>
</reference>
<dbReference type="PANTHER" id="PTHR35894:SF7">
    <property type="entry name" value="GENERAL SECRETION PATHWAY PROTEIN A-RELATED"/>
    <property type="match status" value="1"/>
</dbReference>
<dbReference type="InterPro" id="IPR036680">
    <property type="entry name" value="SPOR-like_sf"/>
</dbReference>
<dbReference type="InterPro" id="IPR049945">
    <property type="entry name" value="AAA_22"/>
</dbReference>
<sequence length="525" mass="54499">MTNLHADEAFLGHYQFSHDPFAPRVPGFKFFPAQRKPVLGQLHHLARYSQLLLTVTGPRGSGKTLLRQALVASTNKQSVQSVVVAARSGGVDAAAVLRQIAQGLAVAQADLRSILAQVAQLSLTGQEVYLLVDDAELLDDSALQALLALAAGDGPGHPHVFLFASSAVVPRLESLANGEECVHAIELQPYSLDEMREYLAQRLEGAGQGIELLSDEQLEDIHEQSSGWPGLVNQVARDVMIESMLAERAGSRAGGAGLKLPVKHLVALVVVALGVTAAWFMQSNSEQPASSPEVALQQPAGIPADSPAPSEGAAPAVEFAGGNQPLPLPLVGEAQPVIRQPLAQAAGEGEAEEPVADLSQMAPPVAPASQPSLPATAQIAPAPAPAPAPAVAPVVKPVAAAPAPVKPAAPVAKPAAPAPVKPAPVAAKPTSQGTAWYAGQPATHFALQVFGTRSESAAKSFVGQQGSQYHYYRKSHQGQALYVVTYGSFASRAAAQAAIKSMPAKLQAGKPFPKSFASIKQEIAR</sequence>
<dbReference type="Pfam" id="PF13401">
    <property type="entry name" value="AAA_22"/>
    <property type="match status" value="1"/>
</dbReference>
<name>A0A7X0EQG6_9PSED</name>
<evidence type="ECO:0000256" key="1">
    <source>
        <dbReference type="SAM" id="MobiDB-lite"/>
    </source>
</evidence>
<gene>
    <name evidence="3" type="ORF">HNP49_000382</name>
</gene>
<dbReference type="EMBL" id="JACHLL010000001">
    <property type="protein sequence ID" value="MBB6340232.1"/>
    <property type="molecule type" value="Genomic_DNA"/>
</dbReference>
<dbReference type="Gene3D" id="3.40.50.300">
    <property type="entry name" value="P-loop containing nucleotide triphosphate hydrolases"/>
    <property type="match status" value="1"/>
</dbReference>
<dbReference type="GO" id="GO:0016887">
    <property type="term" value="F:ATP hydrolysis activity"/>
    <property type="evidence" value="ECO:0007669"/>
    <property type="project" value="InterPro"/>
</dbReference>
<dbReference type="RefSeq" id="WP_184680149.1">
    <property type="nucleotide sequence ID" value="NZ_JACHLL010000001.1"/>
</dbReference>
<organism evidence="3 4">
    <name type="scientific">Pseudomonas fluvialis</name>
    <dbReference type="NCBI Taxonomy" id="1793966"/>
    <lineage>
        <taxon>Bacteria</taxon>
        <taxon>Pseudomonadati</taxon>
        <taxon>Pseudomonadota</taxon>
        <taxon>Gammaproteobacteria</taxon>
        <taxon>Pseudomonadales</taxon>
        <taxon>Pseudomonadaceae</taxon>
        <taxon>Pseudomonas</taxon>
    </lineage>
</organism>
<dbReference type="InterPro" id="IPR052026">
    <property type="entry name" value="ExeA_AAA_ATPase_DNA-bind"/>
</dbReference>
<evidence type="ECO:0000313" key="4">
    <source>
        <dbReference type="Proteomes" id="UP000557193"/>
    </source>
</evidence>
<dbReference type="GO" id="GO:0042834">
    <property type="term" value="F:peptidoglycan binding"/>
    <property type="evidence" value="ECO:0007669"/>
    <property type="project" value="InterPro"/>
</dbReference>
<protein>
    <submittedName>
        <fullName evidence="3">DamX protein</fullName>
    </submittedName>
</protein>
<evidence type="ECO:0000259" key="2">
    <source>
        <dbReference type="PROSITE" id="PS51724"/>
    </source>
</evidence>
<feature type="region of interest" description="Disordered" evidence="1">
    <location>
        <begin position="290"/>
        <end position="321"/>
    </location>
</feature>
<dbReference type="PROSITE" id="PS51724">
    <property type="entry name" value="SPOR"/>
    <property type="match status" value="1"/>
</dbReference>
<accession>A0A7X0EQG6</accession>
<keyword evidence="4" id="KW-1185">Reference proteome</keyword>
<feature type="domain" description="SPOR" evidence="2">
    <location>
        <begin position="439"/>
        <end position="515"/>
    </location>
</feature>
<dbReference type="AlphaFoldDB" id="A0A7X0EQG6"/>
<comment type="caution">
    <text evidence="3">The sequence shown here is derived from an EMBL/GenBank/DDBJ whole genome shotgun (WGS) entry which is preliminary data.</text>
</comment>
<dbReference type="InterPro" id="IPR027417">
    <property type="entry name" value="P-loop_NTPase"/>
</dbReference>
<proteinExistence type="predicted"/>
<dbReference type="Proteomes" id="UP000557193">
    <property type="component" value="Unassembled WGS sequence"/>
</dbReference>
<dbReference type="Gene3D" id="3.30.70.1070">
    <property type="entry name" value="Sporulation related repeat"/>
    <property type="match status" value="1"/>
</dbReference>
<dbReference type="InterPro" id="IPR007730">
    <property type="entry name" value="SPOR-like_dom"/>
</dbReference>
<dbReference type="PANTHER" id="PTHR35894">
    <property type="entry name" value="GENERAL SECRETION PATHWAY PROTEIN A-RELATED"/>
    <property type="match status" value="1"/>
</dbReference>